<dbReference type="EMBL" id="CP003334">
    <property type="protein sequence ID" value="AFC69087.1"/>
    <property type="molecule type" value="Genomic_DNA"/>
</dbReference>
<proteinExistence type="predicted"/>
<sequence>MITVLTKNMTHIIIKEYEKKQILDKIYIGH</sequence>
<dbReference type="STRING" id="1105111.MCE_00150"/>
<organism evidence="1 2">
    <name type="scientific">Rickettsia amblyommatis (strain GAT-30V)</name>
    <name type="common">Rickettsia amblyommii</name>
    <dbReference type="NCBI Taxonomy" id="1105111"/>
    <lineage>
        <taxon>Bacteria</taxon>
        <taxon>Pseudomonadati</taxon>
        <taxon>Pseudomonadota</taxon>
        <taxon>Alphaproteobacteria</taxon>
        <taxon>Rickettsiales</taxon>
        <taxon>Rickettsiaceae</taxon>
        <taxon>Rickettsieae</taxon>
        <taxon>Rickettsia</taxon>
        <taxon>spotted fever group</taxon>
    </lineage>
</organism>
<dbReference type="Proteomes" id="UP000008005">
    <property type="component" value="Chromosome"/>
</dbReference>
<dbReference type="KEGG" id="ram:MCE_00150"/>
<protein>
    <submittedName>
        <fullName evidence="1">Uncharacterized protein</fullName>
    </submittedName>
</protein>
<evidence type="ECO:0000313" key="1">
    <source>
        <dbReference type="EMBL" id="AFC69087.1"/>
    </source>
</evidence>
<reference evidence="1 2" key="2">
    <citation type="journal article" date="2016" name="Int. J. Syst. Evol. Microbiol.">
        <title>Rickettsia amblyommatis sp. nov., a spotted fever group Rickettsia associated with multiple species of Amblyomma ticks in North, Central and South America.</title>
        <authorList>
            <person name="Karpathy S.E."/>
            <person name="Slater K.S."/>
            <person name="Goldsmith C.S."/>
            <person name="Nicholson W.L."/>
            <person name="Paddock C.D."/>
        </authorList>
    </citation>
    <scope>NUCLEOTIDE SEQUENCE [LARGE SCALE GENOMIC DNA]</scope>
    <source>
        <strain evidence="1 2">GAT-30V</strain>
    </source>
</reference>
<reference evidence="2" key="1">
    <citation type="submission" date="2012-02" db="EMBL/GenBank/DDBJ databases">
        <title>Complete genome sequence of Candidatus Rickettsia amblyommii strain GAT-30V.</title>
        <authorList>
            <person name="Johnson S.L."/>
            <person name="Munk A.C."/>
            <person name="Han S."/>
            <person name="Bruce D.C."/>
            <person name="Dasch G.A."/>
        </authorList>
    </citation>
    <scope>NUCLEOTIDE SEQUENCE [LARGE SCALE GENOMIC DNA]</scope>
    <source>
        <strain evidence="2">GAT-30V</strain>
    </source>
</reference>
<dbReference type="HOGENOM" id="CLU_3405147_0_0_5"/>
<name>H8K3J3_RICAG</name>
<dbReference type="AlphaFoldDB" id="H8K3J3"/>
<accession>H8K3J3</accession>
<evidence type="ECO:0000313" key="2">
    <source>
        <dbReference type="Proteomes" id="UP000008005"/>
    </source>
</evidence>
<gene>
    <name evidence="1" type="ordered locus">MCE_00150</name>
</gene>